<organism evidence="2 3">
    <name type="scientific">Triparma strigata</name>
    <dbReference type="NCBI Taxonomy" id="1606541"/>
    <lineage>
        <taxon>Eukaryota</taxon>
        <taxon>Sar</taxon>
        <taxon>Stramenopiles</taxon>
        <taxon>Ochrophyta</taxon>
        <taxon>Bolidophyceae</taxon>
        <taxon>Parmales</taxon>
        <taxon>Triparmaceae</taxon>
        <taxon>Triparma</taxon>
    </lineage>
</organism>
<keyword evidence="3" id="KW-1185">Reference proteome</keyword>
<proteinExistence type="predicted"/>
<comment type="caution">
    <text evidence="2">The sequence shown here is derived from an EMBL/GenBank/DDBJ whole genome shotgun (WGS) entry which is preliminary data.</text>
</comment>
<sequence length="547" mass="60811">MWRLSHFLALTMASTFIKRTCPQGTPWTLEVFPASSSCVPNHENNEIRINIAVEVSGDTDEWAREHEDDFICVESWQEEKRLSSVCGSLLGSNLVIPPSRTKVEGAFEIRATVTSKEGGVVASITNVVDATSPFGHCAAGAVVKIPKADALNLGGVSGLRVLSPRVGDVVHGDSAVLSASYTQEDSSIWPIEGTEICIGYTISDVSLANSLGTFFGCLKATGQFTELSIPLARESDIIVTAEVTIAEGIYAGAAGWTQFSMRGGDGRKGECGDDEMEGKGFAPGTVVDEHVIDANLGGFQEIDVLAVMAHWQEDLSWLEFSPFPTVIYEKHPSKEEASGRHYVPKNVAGEATSYLKFIVDYYDVLPRAVVFLHSHRYAYHQEDLLIVLHKLAERGEELKDAGGWSDKYCNFNNAVWGYQEDTERSWMEQQWREWLVDWLGDYSDVEGNGGRIYPHPVLERCCAQFIVGRDRIRLRSKAFWERALEVMYSVPEHPSEESRKMGLLLEWIWHGLFGEEWVIDDETVSGLLGRVDEIEQASLSGRAWCIE</sequence>
<dbReference type="InterPro" id="IPR021838">
    <property type="entry name" value="DUF3431"/>
</dbReference>
<reference evidence="3" key="1">
    <citation type="journal article" date="2023" name="Commun. Biol.">
        <title>Genome analysis of Parmales, the sister group of diatoms, reveals the evolutionary specialization of diatoms from phago-mixotrophs to photoautotrophs.</title>
        <authorList>
            <person name="Ban H."/>
            <person name="Sato S."/>
            <person name="Yoshikawa S."/>
            <person name="Yamada K."/>
            <person name="Nakamura Y."/>
            <person name="Ichinomiya M."/>
            <person name="Sato N."/>
            <person name="Blanc-Mathieu R."/>
            <person name="Endo H."/>
            <person name="Kuwata A."/>
            <person name="Ogata H."/>
        </authorList>
    </citation>
    <scope>NUCLEOTIDE SEQUENCE [LARGE SCALE GENOMIC DNA]</scope>
    <source>
        <strain evidence="3">NIES 3701</strain>
    </source>
</reference>
<protein>
    <submittedName>
        <fullName evidence="2">Uncharacterized protein</fullName>
    </submittedName>
</protein>
<dbReference type="EMBL" id="BRXY01000311">
    <property type="protein sequence ID" value="GMH86247.1"/>
    <property type="molecule type" value="Genomic_DNA"/>
</dbReference>
<feature type="signal peptide" evidence="1">
    <location>
        <begin position="1"/>
        <end position="22"/>
    </location>
</feature>
<dbReference type="PANTHER" id="PTHR37490:SF2">
    <property type="match status" value="1"/>
</dbReference>
<dbReference type="Proteomes" id="UP001165085">
    <property type="component" value="Unassembled WGS sequence"/>
</dbReference>
<evidence type="ECO:0000313" key="2">
    <source>
        <dbReference type="EMBL" id="GMH86247.1"/>
    </source>
</evidence>
<dbReference type="PANTHER" id="PTHR37490">
    <property type="entry name" value="EXPRESSED PROTEIN"/>
    <property type="match status" value="1"/>
</dbReference>
<dbReference type="AlphaFoldDB" id="A0A9W7B9C8"/>
<accession>A0A9W7B9C8</accession>
<feature type="chain" id="PRO_5040747046" evidence="1">
    <location>
        <begin position="23"/>
        <end position="547"/>
    </location>
</feature>
<name>A0A9W7B9C8_9STRA</name>
<evidence type="ECO:0000256" key="1">
    <source>
        <dbReference type="SAM" id="SignalP"/>
    </source>
</evidence>
<dbReference type="OrthoDB" id="426718at2759"/>
<evidence type="ECO:0000313" key="3">
    <source>
        <dbReference type="Proteomes" id="UP001165085"/>
    </source>
</evidence>
<keyword evidence="1" id="KW-0732">Signal</keyword>
<dbReference type="Pfam" id="PF11913">
    <property type="entry name" value="DUF3431"/>
    <property type="match status" value="1"/>
</dbReference>
<gene>
    <name evidence="2" type="ORF">TrST_g6899</name>
</gene>